<organism evidence="3 5">
    <name type="scientific">Kurthia zopfii</name>
    <dbReference type="NCBI Taxonomy" id="1650"/>
    <lineage>
        <taxon>Bacteria</taxon>
        <taxon>Bacillati</taxon>
        <taxon>Bacillota</taxon>
        <taxon>Bacilli</taxon>
        <taxon>Bacillales</taxon>
        <taxon>Caryophanaceae</taxon>
        <taxon>Kurthia</taxon>
    </lineage>
</organism>
<evidence type="ECO:0000313" key="4">
    <source>
        <dbReference type="EMBL" id="TDR42647.1"/>
    </source>
</evidence>
<dbReference type="InterPro" id="IPR022123">
    <property type="entry name" value="DUF3658"/>
</dbReference>
<dbReference type="EMBL" id="SNZG01000003">
    <property type="protein sequence ID" value="TDR42647.1"/>
    <property type="molecule type" value="Genomic_DNA"/>
</dbReference>
<dbReference type="AlphaFoldDB" id="A0A8B4QCS5"/>
<reference evidence="4 6" key="2">
    <citation type="submission" date="2019-03" db="EMBL/GenBank/DDBJ databases">
        <title>Genomic Encyclopedia of Type Strains, Phase IV (KMG-IV): sequencing the most valuable type-strain genomes for metagenomic binning, comparative biology and taxonomic classification.</title>
        <authorList>
            <person name="Goeker M."/>
        </authorList>
    </citation>
    <scope>NUCLEOTIDE SEQUENCE [LARGE SCALE GENOMIC DNA]</scope>
    <source>
        <strain evidence="4 6">DSM 20580</strain>
    </source>
</reference>
<comment type="caution">
    <text evidence="3">The sequence shown here is derived from an EMBL/GenBank/DDBJ whole genome shotgun (WGS) entry which is preliminary data.</text>
</comment>
<dbReference type="Proteomes" id="UP000254330">
    <property type="component" value="Unassembled WGS sequence"/>
</dbReference>
<dbReference type="EMBL" id="UGNP01000001">
    <property type="protein sequence ID" value="STX10516.1"/>
    <property type="molecule type" value="Genomic_DNA"/>
</dbReference>
<reference evidence="3 5" key="1">
    <citation type="submission" date="2018-06" db="EMBL/GenBank/DDBJ databases">
        <authorList>
            <consortium name="Pathogen Informatics"/>
            <person name="Doyle S."/>
        </authorList>
    </citation>
    <scope>NUCLEOTIDE SEQUENCE [LARGE SCALE GENOMIC DNA]</scope>
    <source>
        <strain evidence="3 5">NCTC10597</strain>
    </source>
</reference>
<gene>
    <name evidence="4" type="ORF">DFR61_10322</name>
    <name evidence="3" type="ORF">NCTC10597_02263</name>
</gene>
<sequence length="322" mass="37002">MFTEIRSILNSISEKDAKVLLQYIFMEMKSVEENKIDASAFFEDVKETYGDLIRSVESQQIEATECSSTHIVFGVSTSGSLKMAIQENVICFDDIFSIAPITELHEAKGIAKRHEWLDGHLNMEDEESFSYEKNCMNNIEKLSTIPATHPIYIWAGENAHEQTALMFILDQLKHHSNEIIWVNPNKLYDVRYTGEVYSEQLNTLLKDENSQTLLSKDVLHEFEKQWEKLTENESMLRIWEDGKVKTVQVSYFDEFILEMVKEAGGEGDFILAARAVGEVIGNLEQYIGDRFIEYRIIQLALSGKLALQGVPKGMRYFKVKTK</sequence>
<keyword evidence="6" id="KW-1185">Reference proteome</keyword>
<protein>
    <submittedName>
        <fullName evidence="3">Protein of uncharacterized function</fullName>
    </submittedName>
    <submittedName>
        <fullName evidence="4">Uncharacterized protein DUF1835</fullName>
    </submittedName>
</protein>
<name>A0A8B4QCS5_9BACL</name>
<accession>A0A8B4QCS5</accession>
<dbReference type="OrthoDB" id="343110at2"/>
<dbReference type="Proteomes" id="UP000294641">
    <property type="component" value="Unassembled WGS sequence"/>
</dbReference>
<evidence type="ECO:0000313" key="5">
    <source>
        <dbReference type="Proteomes" id="UP000254330"/>
    </source>
</evidence>
<dbReference type="InterPro" id="IPR014973">
    <property type="entry name" value="DUF1835"/>
</dbReference>
<evidence type="ECO:0000313" key="3">
    <source>
        <dbReference type="EMBL" id="STX10516.1"/>
    </source>
</evidence>
<evidence type="ECO:0000259" key="1">
    <source>
        <dbReference type="Pfam" id="PF08874"/>
    </source>
</evidence>
<proteinExistence type="predicted"/>
<dbReference type="Pfam" id="PF08874">
    <property type="entry name" value="DUF1835"/>
    <property type="match status" value="1"/>
</dbReference>
<feature type="domain" description="DUF1835" evidence="1">
    <location>
        <begin position="70"/>
        <end position="183"/>
    </location>
</feature>
<feature type="domain" description="DUF3658" evidence="2">
    <location>
        <begin position="213"/>
        <end position="317"/>
    </location>
</feature>
<dbReference type="RefSeq" id="WP_109348602.1">
    <property type="nucleotide sequence ID" value="NZ_BJUE01000022.1"/>
</dbReference>
<evidence type="ECO:0000313" key="6">
    <source>
        <dbReference type="Proteomes" id="UP000294641"/>
    </source>
</evidence>
<dbReference type="Pfam" id="PF12395">
    <property type="entry name" value="DUF3658"/>
    <property type="match status" value="1"/>
</dbReference>
<evidence type="ECO:0000259" key="2">
    <source>
        <dbReference type="Pfam" id="PF12395"/>
    </source>
</evidence>